<dbReference type="EMBL" id="FNDX01000042">
    <property type="protein sequence ID" value="SDK46055.1"/>
    <property type="molecule type" value="Genomic_DNA"/>
</dbReference>
<dbReference type="Proteomes" id="UP000199050">
    <property type="component" value="Unassembled WGS sequence"/>
</dbReference>
<dbReference type="OrthoDB" id="2449131at2"/>
<accession>A0A1G9C3Z8</accession>
<organism evidence="1 2">
    <name type="scientific">Paenibacillus typhae</name>
    <dbReference type="NCBI Taxonomy" id="1174501"/>
    <lineage>
        <taxon>Bacteria</taxon>
        <taxon>Bacillati</taxon>
        <taxon>Bacillota</taxon>
        <taxon>Bacilli</taxon>
        <taxon>Bacillales</taxon>
        <taxon>Paenibacillaceae</taxon>
        <taxon>Paenibacillus</taxon>
    </lineage>
</organism>
<proteinExistence type="predicted"/>
<dbReference type="PROSITE" id="PS51257">
    <property type="entry name" value="PROKAR_LIPOPROTEIN"/>
    <property type="match status" value="1"/>
</dbReference>
<sequence length="250" mass="27245">MDKYMGLGSIGSSILKLARPLLLLCVLAGCMYPEEQQQPGGGSRESVRRVQAAVEEYQQREGLLPILNSDADTPRYEKFVVDLEKLRSQGDLDEIPPAAFEQGGNAYFLILNEETAPIVKLMDLVTVQKVNDVQRQVNRYKSAHGGSLPAGEEYYPGVYAVDHKLAGSSAVTLSSVYSGQPLEFIMDGEGKVYADYSADIMTAIGQSGTAPDSDQDLRTVLETASYYVPVKSLPYLWIGGKPVPQPPHSP</sequence>
<dbReference type="AlphaFoldDB" id="A0A1G9C3Z8"/>
<reference evidence="2" key="1">
    <citation type="submission" date="2016-10" db="EMBL/GenBank/DDBJ databases">
        <authorList>
            <person name="Varghese N."/>
            <person name="Submissions S."/>
        </authorList>
    </citation>
    <scope>NUCLEOTIDE SEQUENCE [LARGE SCALE GENOMIC DNA]</scope>
    <source>
        <strain evidence="2">CGMCC 1.11012</strain>
    </source>
</reference>
<keyword evidence="2" id="KW-1185">Reference proteome</keyword>
<protein>
    <submittedName>
        <fullName evidence="1">Uncharacterized protein</fullName>
    </submittedName>
</protein>
<name>A0A1G9C3Z8_9BACL</name>
<dbReference type="STRING" id="1174501.SAMN05216192_14257"/>
<gene>
    <name evidence="1" type="ORF">SAMN05216192_14257</name>
</gene>
<evidence type="ECO:0000313" key="1">
    <source>
        <dbReference type="EMBL" id="SDK46055.1"/>
    </source>
</evidence>
<dbReference type="RefSeq" id="WP_090718459.1">
    <property type="nucleotide sequence ID" value="NZ_CBCSKY010000042.1"/>
</dbReference>
<evidence type="ECO:0000313" key="2">
    <source>
        <dbReference type="Proteomes" id="UP000199050"/>
    </source>
</evidence>